<protein>
    <submittedName>
        <fullName evidence="1">HERV-K_11q22.1 provirus ancestral Pol protein</fullName>
    </submittedName>
</protein>
<dbReference type="AlphaFoldDB" id="A0A5A7P6M8"/>
<gene>
    <name evidence="1" type="ORF">STAS_04252</name>
</gene>
<sequence>MTKSKRTADIFQEGLLLKTQEQHGANSRQKSAKKNDEQIVTKRVIVRDERETLIPKRGQLCIPKTVWKILRKRIGSFFQMANSEVVMFELKYPPMCLRVSYQIPNPN</sequence>
<organism evidence="1 2">
    <name type="scientific">Striga asiatica</name>
    <name type="common">Asiatic witchweed</name>
    <name type="synonym">Buchnera asiatica</name>
    <dbReference type="NCBI Taxonomy" id="4170"/>
    <lineage>
        <taxon>Eukaryota</taxon>
        <taxon>Viridiplantae</taxon>
        <taxon>Streptophyta</taxon>
        <taxon>Embryophyta</taxon>
        <taxon>Tracheophyta</taxon>
        <taxon>Spermatophyta</taxon>
        <taxon>Magnoliopsida</taxon>
        <taxon>eudicotyledons</taxon>
        <taxon>Gunneridae</taxon>
        <taxon>Pentapetalae</taxon>
        <taxon>asterids</taxon>
        <taxon>lamiids</taxon>
        <taxon>Lamiales</taxon>
        <taxon>Orobanchaceae</taxon>
        <taxon>Buchnereae</taxon>
        <taxon>Striga</taxon>
    </lineage>
</organism>
<evidence type="ECO:0000313" key="2">
    <source>
        <dbReference type="Proteomes" id="UP000325081"/>
    </source>
</evidence>
<dbReference type="EMBL" id="BKCP01002558">
    <property type="protein sequence ID" value="GER28450.1"/>
    <property type="molecule type" value="Genomic_DNA"/>
</dbReference>
<reference evidence="2" key="1">
    <citation type="journal article" date="2019" name="Curr. Biol.">
        <title>Genome Sequence of Striga asiatica Provides Insight into the Evolution of Plant Parasitism.</title>
        <authorList>
            <person name="Yoshida S."/>
            <person name="Kim S."/>
            <person name="Wafula E.K."/>
            <person name="Tanskanen J."/>
            <person name="Kim Y.M."/>
            <person name="Honaas L."/>
            <person name="Yang Z."/>
            <person name="Spallek T."/>
            <person name="Conn C.E."/>
            <person name="Ichihashi Y."/>
            <person name="Cheong K."/>
            <person name="Cui S."/>
            <person name="Der J.P."/>
            <person name="Gundlach H."/>
            <person name="Jiao Y."/>
            <person name="Hori C."/>
            <person name="Ishida J.K."/>
            <person name="Kasahara H."/>
            <person name="Kiba T."/>
            <person name="Kim M.S."/>
            <person name="Koo N."/>
            <person name="Laohavisit A."/>
            <person name="Lee Y.H."/>
            <person name="Lumba S."/>
            <person name="McCourt P."/>
            <person name="Mortimer J.C."/>
            <person name="Mutuku J.M."/>
            <person name="Nomura T."/>
            <person name="Sasaki-Sekimoto Y."/>
            <person name="Seto Y."/>
            <person name="Wang Y."/>
            <person name="Wakatake T."/>
            <person name="Sakakibara H."/>
            <person name="Demura T."/>
            <person name="Yamaguchi S."/>
            <person name="Yoneyama K."/>
            <person name="Manabe R.I."/>
            <person name="Nelson D.C."/>
            <person name="Schulman A.H."/>
            <person name="Timko M.P."/>
            <person name="dePamphilis C.W."/>
            <person name="Choi D."/>
            <person name="Shirasu K."/>
        </authorList>
    </citation>
    <scope>NUCLEOTIDE SEQUENCE [LARGE SCALE GENOMIC DNA]</scope>
    <source>
        <strain evidence="2">cv. UVA1</strain>
    </source>
</reference>
<proteinExistence type="predicted"/>
<name>A0A5A7P6M8_STRAF</name>
<dbReference type="Proteomes" id="UP000325081">
    <property type="component" value="Unassembled WGS sequence"/>
</dbReference>
<accession>A0A5A7P6M8</accession>
<keyword evidence="2" id="KW-1185">Reference proteome</keyword>
<evidence type="ECO:0000313" key="1">
    <source>
        <dbReference type="EMBL" id="GER28450.1"/>
    </source>
</evidence>
<comment type="caution">
    <text evidence="1">The sequence shown here is derived from an EMBL/GenBank/DDBJ whole genome shotgun (WGS) entry which is preliminary data.</text>
</comment>